<gene>
    <name evidence="4" type="primary">LOC112464477</name>
</gene>
<dbReference type="SUPFAM" id="SSF53098">
    <property type="entry name" value="Ribonuclease H-like"/>
    <property type="match status" value="1"/>
</dbReference>
<dbReference type="GO" id="GO:0015074">
    <property type="term" value="P:DNA integration"/>
    <property type="evidence" value="ECO:0007669"/>
    <property type="project" value="InterPro"/>
</dbReference>
<dbReference type="RefSeq" id="XP_024887250.1">
    <property type="nucleotide sequence ID" value="XM_025031482.1"/>
</dbReference>
<protein>
    <submittedName>
        <fullName evidence="4">Uncharacterized protein LOC112464477</fullName>
    </submittedName>
</protein>
<proteinExistence type="predicted"/>
<dbReference type="AlphaFoldDB" id="A0A6J1R373"/>
<dbReference type="InterPro" id="IPR043502">
    <property type="entry name" value="DNA/RNA_pol_sf"/>
</dbReference>
<keyword evidence="3" id="KW-1185">Reference proteome</keyword>
<feature type="non-terminal residue" evidence="4">
    <location>
        <position position="1208"/>
    </location>
</feature>
<evidence type="ECO:0000313" key="3">
    <source>
        <dbReference type="Proteomes" id="UP000504618"/>
    </source>
</evidence>
<dbReference type="InterPro" id="IPR001584">
    <property type="entry name" value="Integrase_cat-core"/>
</dbReference>
<dbReference type="GO" id="GO:0003676">
    <property type="term" value="F:nucleic acid binding"/>
    <property type="evidence" value="ECO:0007669"/>
    <property type="project" value="InterPro"/>
</dbReference>
<evidence type="ECO:0000313" key="4">
    <source>
        <dbReference type="RefSeq" id="XP_024887250.1"/>
    </source>
</evidence>
<evidence type="ECO:0000256" key="1">
    <source>
        <dbReference type="SAM" id="MobiDB-lite"/>
    </source>
</evidence>
<dbReference type="PANTHER" id="PTHR47331">
    <property type="entry name" value="PHD-TYPE DOMAIN-CONTAINING PROTEIN"/>
    <property type="match status" value="1"/>
</dbReference>
<dbReference type="InterPro" id="IPR012337">
    <property type="entry name" value="RNaseH-like_sf"/>
</dbReference>
<sequence length="1208" mass="136888">METLLEGQSMRFRVIERALDNFKKLGRKNLTAAKIRNRIQTLKEDWEEAKGGHRALLAAVPVAERPGYEYFQSLRFEATQEMYQTASDHMAECLEELEPYVPPNQSFSFGQQSPGFSSAYSISHLPPMKLPPFDGKYEEWESFRDRFTSLILNNKDLSNFTRMHYLISCLTDRALDCVKDIRVTADNFDIAWDTLNTRFENKRRLINVHMTALLNLPAVAKESAIELQSLSDRIHTAVAALNKLNRTPEELWSDMLVSLGTQKLDAVTKKAWNLKYSEDRNPPSYEAFNKFLENRIRALEEWKLSPSPSDKTKIANPHKVSSANVCAKAVSQCSLCKAKHAFSACPQFAGKSPSQRREIVQRERRCFNCLSQHHAVKACSSKFLCRMCQNPHHTMLHVDSDSPPKTEAITPANDPPRAVDATTSEVNSLLASSQTPSRSYVLLATAWVTVSSPLGRSVIVRALLDQGSEMSFITEQLAQCLRLKRVRMPTSVSAVGGVHAGTYQHAAQINISPRNKQTPAFSTHALILKSLTSYAPKRMTTEHTLAHLADLPWADHDPMSADPINIIVGADLYGVLIVDGLRKGAVGQPIAQNSVLGWVISGPIPPSKVESHITSVASSEQPPLRVSAHHCLNLSLDQELRKFWEVEELPHKTHLNPEDEQCEEHFRRTHSRCPDGRYMVRLPFRAGPPIEIGRSRGVAEHHLKGLARRLDAHPEQKREYSEFLRDYETLGHMIEVPASDDADEQRVYIPHHAVMRESSATSHLRVVFNASCATSNGSSLNDHLLVGPKLQPDLSVIILRWRLFKYVYTADMTKMYRQIRVDPRDVTYQRILWRERPTDPLREYILLTVTYGTAAAPYLALRVLDQLVNDEGQAFPLAVLILQKGKYIDETLFGAHRLEDLRIARDQLIALLRKGGFELRKWASNNSELLSDIDPANHGLACNKILKTDESLKILGWRLKFEWDDTLPHDILREWKPIYNQLSALNELHLPRWTGQESDSDRCELHGFADASNVAGLPESMHSDNGTTFVGADKELVKAYRAAVNDPNFLNAIASDNVQWHFLPPSAPHFGGLWEAGVRSVKYHLRRVLKNHTLTFEELTTLLCRIEACLNSRPLAPLSDTLDDYEVLTPGHFLIGSALTVNPEPSLLNVNENRLSRWQIIRHITERFWRLWQTEYVSTLQQRVKWRRLQAPVKIGQLVLLRNATLPP</sequence>
<feature type="region of interest" description="Disordered" evidence="1">
    <location>
        <begin position="399"/>
        <end position="418"/>
    </location>
</feature>
<dbReference type="PROSITE" id="PS50994">
    <property type="entry name" value="INTEGRASE"/>
    <property type="match status" value="1"/>
</dbReference>
<dbReference type="Pfam" id="PF18701">
    <property type="entry name" value="DUF5641"/>
    <property type="match status" value="1"/>
</dbReference>
<reference evidence="4" key="1">
    <citation type="submission" date="2025-08" db="UniProtKB">
        <authorList>
            <consortium name="RefSeq"/>
        </authorList>
    </citation>
    <scope>IDENTIFICATION</scope>
    <source>
        <tissue evidence="4">Whole body</tissue>
    </source>
</reference>
<dbReference type="Proteomes" id="UP000504618">
    <property type="component" value="Unplaced"/>
</dbReference>
<name>A0A6J1R373_9HYME</name>
<dbReference type="InterPro" id="IPR008042">
    <property type="entry name" value="Retrotrans_Pao"/>
</dbReference>
<dbReference type="SUPFAM" id="SSF56672">
    <property type="entry name" value="DNA/RNA polymerases"/>
    <property type="match status" value="1"/>
</dbReference>
<evidence type="ECO:0000259" key="2">
    <source>
        <dbReference type="PROSITE" id="PS50994"/>
    </source>
</evidence>
<dbReference type="Pfam" id="PF03564">
    <property type="entry name" value="DUF1759"/>
    <property type="match status" value="1"/>
</dbReference>
<feature type="domain" description="Integrase catalytic" evidence="2">
    <location>
        <begin position="1016"/>
        <end position="1138"/>
    </location>
</feature>
<organism evidence="3 4">
    <name type="scientific">Temnothorax curvispinosus</name>
    <dbReference type="NCBI Taxonomy" id="300111"/>
    <lineage>
        <taxon>Eukaryota</taxon>
        <taxon>Metazoa</taxon>
        <taxon>Ecdysozoa</taxon>
        <taxon>Arthropoda</taxon>
        <taxon>Hexapoda</taxon>
        <taxon>Insecta</taxon>
        <taxon>Pterygota</taxon>
        <taxon>Neoptera</taxon>
        <taxon>Endopterygota</taxon>
        <taxon>Hymenoptera</taxon>
        <taxon>Apocrita</taxon>
        <taxon>Aculeata</taxon>
        <taxon>Formicoidea</taxon>
        <taxon>Formicidae</taxon>
        <taxon>Myrmicinae</taxon>
        <taxon>Temnothorax</taxon>
    </lineage>
</organism>
<dbReference type="Pfam" id="PF05380">
    <property type="entry name" value="Peptidase_A17"/>
    <property type="match status" value="1"/>
</dbReference>
<dbReference type="GeneID" id="112464477"/>
<dbReference type="InterPro" id="IPR036397">
    <property type="entry name" value="RNaseH_sf"/>
</dbReference>
<dbReference type="PANTHER" id="PTHR47331:SF5">
    <property type="entry name" value="RIBONUCLEASE H"/>
    <property type="match status" value="1"/>
</dbReference>
<dbReference type="Gene3D" id="3.30.420.10">
    <property type="entry name" value="Ribonuclease H-like superfamily/Ribonuclease H"/>
    <property type="match status" value="1"/>
</dbReference>
<dbReference type="GO" id="GO:0042575">
    <property type="term" value="C:DNA polymerase complex"/>
    <property type="evidence" value="ECO:0007669"/>
    <property type="project" value="UniProtKB-ARBA"/>
</dbReference>
<dbReference type="InterPro" id="IPR005312">
    <property type="entry name" value="DUF1759"/>
</dbReference>
<dbReference type="GO" id="GO:0071897">
    <property type="term" value="P:DNA biosynthetic process"/>
    <property type="evidence" value="ECO:0007669"/>
    <property type="project" value="UniProtKB-ARBA"/>
</dbReference>
<accession>A0A6J1R373</accession>
<dbReference type="OrthoDB" id="7616149at2759"/>
<dbReference type="InterPro" id="IPR040676">
    <property type="entry name" value="DUF5641"/>
</dbReference>